<comment type="caution">
    <text evidence="2">The sequence shown here is derived from an EMBL/GenBank/DDBJ whole genome shotgun (WGS) entry which is preliminary data.</text>
</comment>
<keyword evidence="3" id="KW-1185">Reference proteome</keyword>
<dbReference type="EMBL" id="JBEHHI010000002">
    <property type="protein sequence ID" value="MEX5728937.1"/>
    <property type="molecule type" value="Genomic_DNA"/>
</dbReference>
<evidence type="ECO:0000256" key="1">
    <source>
        <dbReference type="SAM" id="SignalP"/>
    </source>
</evidence>
<dbReference type="Proteomes" id="UP001560019">
    <property type="component" value="Unassembled WGS sequence"/>
</dbReference>
<proteinExistence type="predicted"/>
<evidence type="ECO:0008006" key="4">
    <source>
        <dbReference type="Google" id="ProtNLM"/>
    </source>
</evidence>
<dbReference type="RefSeq" id="WP_125404087.1">
    <property type="nucleotide sequence ID" value="NZ_JBEHHI010000002.1"/>
</dbReference>
<accession>A0ABV3XX61</accession>
<gene>
    <name evidence="2" type="ORF">Ga0609869_002290</name>
</gene>
<protein>
    <recommendedName>
        <fullName evidence="4">DUF3887 domain-containing protein</fullName>
    </recommendedName>
</protein>
<keyword evidence="1" id="KW-0732">Signal</keyword>
<sequence>MRLRMAAVLAVALALTAFQAPAQDGRPDGIFDDYAELRSFLRQKAAMRDFVPLIQRLGGRDEYSPEQLDAINSQFRSIYPAALTDDMRVRTRALENGFREEIIAFREREHYLWIYLLYHERGQDLVVINFSMNSNAEPILTRF</sequence>
<evidence type="ECO:0000313" key="3">
    <source>
        <dbReference type="Proteomes" id="UP001560019"/>
    </source>
</evidence>
<evidence type="ECO:0000313" key="2">
    <source>
        <dbReference type="EMBL" id="MEX5728937.1"/>
    </source>
</evidence>
<reference evidence="2 3" key="1">
    <citation type="submission" date="2024-06" db="EMBL/GenBank/DDBJ databases">
        <title>Genome of Rhodovulum iodosum, a marine photoferrotroph.</title>
        <authorList>
            <person name="Bianchini G."/>
            <person name="Nikeleit V."/>
            <person name="Kappler A."/>
            <person name="Bryce C."/>
            <person name="Sanchez-Baracaldo P."/>
        </authorList>
    </citation>
    <scope>NUCLEOTIDE SEQUENCE [LARGE SCALE GENOMIC DNA]</scope>
    <source>
        <strain evidence="2 3">UT/N1</strain>
    </source>
</reference>
<organism evidence="2 3">
    <name type="scientific">Rhodovulum iodosum</name>
    <dbReference type="NCBI Taxonomy" id="68291"/>
    <lineage>
        <taxon>Bacteria</taxon>
        <taxon>Pseudomonadati</taxon>
        <taxon>Pseudomonadota</taxon>
        <taxon>Alphaproteobacteria</taxon>
        <taxon>Rhodobacterales</taxon>
        <taxon>Paracoccaceae</taxon>
        <taxon>Rhodovulum</taxon>
    </lineage>
</organism>
<name>A0ABV3XX61_9RHOB</name>
<feature type="chain" id="PRO_5047379838" description="DUF3887 domain-containing protein" evidence="1">
    <location>
        <begin position="23"/>
        <end position="143"/>
    </location>
</feature>
<feature type="signal peptide" evidence="1">
    <location>
        <begin position="1"/>
        <end position="22"/>
    </location>
</feature>